<dbReference type="Proteomes" id="UP000182379">
    <property type="component" value="Unassembled WGS sequence"/>
</dbReference>
<dbReference type="Pfam" id="PF00664">
    <property type="entry name" value="ABC_membrane"/>
    <property type="match status" value="1"/>
</dbReference>
<evidence type="ECO:0000256" key="1">
    <source>
        <dbReference type="ARBA" id="ARBA00004651"/>
    </source>
</evidence>
<dbReference type="CDD" id="cd18547">
    <property type="entry name" value="ABC_6TM_Tm288_like"/>
    <property type="match status" value="1"/>
</dbReference>
<keyword evidence="4" id="KW-0547">Nucleotide-binding</keyword>
<dbReference type="GO" id="GO:0005524">
    <property type="term" value="F:ATP binding"/>
    <property type="evidence" value="ECO:0007669"/>
    <property type="project" value="UniProtKB-KW"/>
</dbReference>
<dbReference type="FunFam" id="3.40.50.300:FF:000287">
    <property type="entry name" value="Multidrug ABC transporter ATP-binding protein"/>
    <property type="match status" value="1"/>
</dbReference>
<dbReference type="GO" id="GO:0005886">
    <property type="term" value="C:plasma membrane"/>
    <property type="evidence" value="ECO:0007669"/>
    <property type="project" value="UniProtKB-SubCell"/>
</dbReference>
<feature type="transmembrane region" description="Helical" evidence="8">
    <location>
        <begin position="141"/>
        <end position="163"/>
    </location>
</feature>
<proteinExistence type="predicted"/>
<evidence type="ECO:0000256" key="2">
    <source>
        <dbReference type="ARBA" id="ARBA00022448"/>
    </source>
</evidence>
<feature type="transmembrane region" description="Helical" evidence="8">
    <location>
        <begin position="169"/>
        <end position="188"/>
    </location>
</feature>
<evidence type="ECO:0000256" key="5">
    <source>
        <dbReference type="ARBA" id="ARBA00022840"/>
    </source>
</evidence>
<keyword evidence="7 8" id="KW-0472">Membrane</keyword>
<evidence type="ECO:0000256" key="3">
    <source>
        <dbReference type="ARBA" id="ARBA00022692"/>
    </source>
</evidence>
<evidence type="ECO:0000313" key="12">
    <source>
        <dbReference type="Proteomes" id="UP000182379"/>
    </source>
</evidence>
<accession>A0A1H2TU98</accession>
<evidence type="ECO:0000313" key="11">
    <source>
        <dbReference type="EMBL" id="SDW47523.1"/>
    </source>
</evidence>
<gene>
    <name evidence="11" type="ORF">SAMN05216495_1025</name>
</gene>
<dbReference type="PANTHER" id="PTHR43394">
    <property type="entry name" value="ATP-DEPENDENT PERMEASE MDL1, MITOCHONDRIAL"/>
    <property type="match status" value="1"/>
</dbReference>
<dbReference type="GO" id="GO:0016887">
    <property type="term" value="F:ATP hydrolysis activity"/>
    <property type="evidence" value="ECO:0007669"/>
    <property type="project" value="InterPro"/>
</dbReference>
<dbReference type="SMART" id="SM00382">
    <property type="entry name" value="AAA"/>
    <property type="match status" value="1"/>
</dbReference>
<dbReference type="RefSeq" id="WP_074704222.1">
    <property type="nucleotide sequence ID" value="NZ_FNOP01000002.1"/>
</dbReference>
<reference evidence="11 12" key="1">
    <citation type="submission" date="2016-10" db="EMBL/GenBank/DDBJ databases">
        <authorList>
            <person name="Varghese N."/>
            <person name="Submissions S."/>
        </authorList>
    </citation>
    <scope>NUCLEOTIDE SEQUENCE [LARGE SCALE GENOMIC DNA]</scope>
    <source>
        <strain evidence="11 12">WCC6</strain>
    </source>
</reference>
<keyword evidence="3 8" id="KW-0812">Transmembrane</keyword>
<evidence type="ECO:0000256" key="8">
    <source>
        <dbReference type="SAM" id="Phobius"/>
    </source>
</evidence>
<evidence type="ECO:0000256" key="6">
    <source>
        <dbReference type="ARBA" id="ARBA00022989"/>
    </source>
</evidence>
<dbReference type="Gene3D" id="3.40.50.300">
    <property type="entry name" value="P-loop containing nucleotide triphosphate hydrolases"/>
    <property type="match status" value="1"/>
</dbReference>
<protein>
    <submittedName>
        <fullName evidence="11">ATP-binding cassette, subfamily B</fullName>
    </submittedName>
</protein>
<dbReference type="GO" id="GO:0015421">
    <property type="term" value="F:ABC-type oligopeptide transporter activity"/>
    <property type="evidence" value="ECO:0007669"/>
    <property type="project" value="TreeGrafter"/>
</dbReference>
<dbReference type="PROSITE" id="PS50893">
    <property type="entry name" value="ABC_TRANSPORTER_2"/>
    <property type="match status" value="1"/>
</dbReference>
<dbReference type="InterPro" id="IPR027417">
    <property type="entry name" value="P-loop_NTPase"/>
</dbReference>
<sequence>MGKEKNDSSWETLKKVWQIIDAYRLLLVGSLVLAGASVALQLYVPILFGRAIDGIAGPGKVDIALVKGYTFQILVLVVLSSLATWAMNLINNKLAFNTVRDIRSRAIRQIQQLPLSFLDSHSTGDLVQRLIADVDQISDGLLLGFTQLFSGLVTIVLTLYFMFSTHGKISLMVMVLTPVSFLVARFIANRSYRLFQKQTAIRGKQTALINETVGNEKVVKAFRHEERSSRQFRGLNEDLQQATQGALFYSSLTNPSTRAVNNVIYALVALVGCWEILAGGLTVGGLTVLLYYANQYMKPFTDISSVVTELQNALACAARVFALIEETPQSPDPDRQLTFQEGRLAIDHVYFSYNKKRPLIEDFNFQVEPGQTTAIVGPTGCGKSTFINLLMRFYDVDRGTIAIDGQDTARVDRHSLRRTYGMVLQETWLKQGTIRENIAFGKPEATEEEIIRAAKEAHSWEFIRRMPQGLDTVVSDDSLSQGQKQLLCITRVMLALPPMLILDEATSSIDTRTEILIQNAFAKLMEGRTTFIVAHRLSTIRNADRILVMKDGKIIEQGTHERLMEQGGFYKDLYNSQFAG</sequence>
<dbReference type="InterPro" id="IPR036640">
    <property type="entry name" value="ABC1_TM_sf"/>
</dbReference>
<dbReference type="SUPFAM" id="SSF90123">
    <property type="entry name" value="ABC transporter transmembrane region"/>
    <property type="match status" value="1"/>
</dbReference>
<evidence type="ECO:0000259" key="9">
    <source>
        <dbReference type="PROSITE" id="PS50893"/>
    </source>
</evidence>
<dbReference type="CDD" id="cd03254">
    <property type="entry name" value="ABCC_Glucan_exporter_like"/>
    <property type="match status" value="1"/>
</dbReference>
<dbReference type="EMBL" id="FNOP01000002">
    <property type="protein sequence ID" value="SDW47523.1"/>
    <property type="molecule type" value="Genomic_DNA"/>
</dbReference>
<dbReference type="Pfam" id="PF00005">
    <property type="entry name" value="ABC_tran"/>
    <property type="match status" value="1"/>
</dbReference>
<evidence type="ECO:0000256" key="4">
    <source>
        <dbReference type="ARBA" id="ARBA00022741"/>
    </source>
</evidence>
<keyword evidence="5 11" id="KW-0067">ATP-binding</keyword>
<keyword evidence="2" id="KW-0813">Transport</keyword>
<dbReference type="InterPro" id="IPR011527">
    <property type="entry name" value="ABC1_TM_dom"/>
</dbReference>
<feature type="transmembrane region" description="Helical" evidence="8">
    <location>
        <begin position="69"/>
        <end position="90"/>
    </location>
</feature>
<dbReference type="PANTHER" id="PTHR43394:SF1">
    <property type="entry name" value="ATP-BINDING CASSETTE SUB-FAMILY B MEMBER 10, MITOCHONDRIAL"/>
    <property type="match status" value="1"/>
</dbReference>
<organism evidence="11 12">
    <name type="scientific">Acidaminococcus fermentans</name>
    <dbReference type="NCBI Taxonomy" id="905"/>
    <lineage>
        <taxon>Bacteria</taxon>
        <taxon>Bacillati</taxon>
        <taxon>Bacillota</taxon>
        <taxon>Negativicutes</taxon>
        <taxon>Acidaminococcales</taxon>
        <taxon>Acidaminococcaceae</taxon>
        <taxon>Acidaminococcus</taxon>
    </lineage>
</organism>
<feature type="transmembrane region" description="Helical" evidence="8">
    <location>
        <begin position="25"/>
        <end position="49"/>
    </location>
</feature>
<feature type="domain" description="ABC transporter" evidence="9">
    <location>
        <begin position="344"/>
        <end position="576"/>
    </location>
</feature>
<comment type="subcellular location">
    <subcellularLocation>
        <location evidence="1">Cell membrane</location>
        <topology evidence="1">Multi-pass membrane protein</topology>
    </subcellularLocation>
</comment>
<dbReference type="InterPro" id="IPR039421">
    <property type="entry name" value="Type_1_exporter"/>
</dbReference>
<dbReference type="InterPro" id="IPR003439">
    <property type="entry name" value="ABC_transporter-like_ATP-bd"/>
</dbReference>
<feature type="domain" description="ABC transmembrane type-1" evidence="10">
    <location>
        <begin position="28"/>
        <end position="312"/>
    </location>
</feature>
<comment type="caution">
    <text evidence="11">The sequence shown here is derived from an EMBL/GenBank/DDBJ whole genome shotgun (WGS) entry which is preliminary data.</text>
</comment>
<evidence type="ECO:0000259" key="10">
    <source>
        <dbReference type="PROSITE" id="PS50929"/>
    </source>
</evidence>
<feature type="transmembrane region" description="Helical" evidence="8">
    <location>
        <begin position="263"/>
        <end position="293"/>
    </location>
</feature>
<dbReference type="PROSITE" id="PS50929">
    <property type="entry name" value="ABC_TM1F"/>
    <property type="match status" value="1"/>
</dbReference>
<evidence type="ECO:0000256" key="7">
    <source>
        <dbReference type="ARBA" id="ARBA00023136"/>
    </source>
</evidence>
<dbReference type="Gene3D" id="1.20.1560.10">
    <property type="entry name" value="ABC transporter type 1, transmembrane domain"/>
    <property type="match status" value="1"/>
</dbReference>
<name>A0A1H2TU98_ACIFE</name>
<dbReference type="SUPFAM" id="SSF52540">
    <property type="entry name" value="P-loop containing nucleoside triphosphate hydrolases"/>
    <property type="match status" value="1"/>
</dbReference>
<dbReference type="AlphaFoldDB" id="A0A1H2TU98"/>
<dbReference type="InterPro" id="IPR003593">
    <property type="entry name" value="AAA+_ATPase"/>
</dbReference>
<keyword evidence="6 8" id="KW-1133">Transmembrane helix</keyword>